<dbReference type="Proteomes" id="UP001145087">
    <property type="component" value="Unassembled WGS sequence"/>
</dbReference>
<reference evidence="5" key="1">
    <citation type="submission" date="2022-11" db="EMBL/GenBank/DDBJ databases">
        <title>Marilongibacter aestuarii gen. nov., sp. nov., isolated from tidal flat sediment.</title>
        <authorList>
            <person name="Jiayan W."/>
        </authorList>
    </citation>
    <scope>NUCLEOTIDE SEQUENCE</scope>
    <source>
        <strain evidence="5">Z1-6</strain>
    </source>
</reference>
<evidence type="ECO:0000313" key="6">
    <source>
        <dbReference type="Proteomes" id="UP001145087"/>
    </source>
</evidence>
<keyword evidence="3" id="KW-0732">Signal</keyword>
<feature type="chain" id="PRO_5040909430" evidence="3">
    <location>
        <begin position="22"/>
        <end position="410"/>
    </location>
</feature>
<evidence type="ECO:0000259" key="4">
    <source>
        <dbReference type="Pfam" id="PF01103"/>
    </source>
</evidence>
<protein>
    <submittedName>
        <fullName evidence="5">BamA/TamA family outer membrane protein</fullName>
    </submittedName>
</protein>
<dbReference type="RefSeq" id="WP_343334259.1">
    <property type="nucleotide sequence ID" value="NZ_JAPOHD010000029.1"/>
</dbReference>
<comment type="subcellular location">
    <subcellularLocation>
        <location evidence="1">Membrane</location>
    </subcellularLocation>
</comment>
<comment type="caution">
    <text evidence="5">The sequence shown here is derived from an EMBL/GenBank/DDBJ whole genome shotgun (WGS) entry which is preliminary data.</text>
</comment>
<accession>A0A9X3F7N8</accession>
<evidence type="ECO:0000256" key="3">
    <source>
        <dbReference type="SAM" id="SignalP"/>
    </source>
</evidence>
<keyword evidence="6" id="KW-1185">Reference proteome</keyword>
<dbReference type="Pfam" id="PF01103">
    <property type="entry name" value="Omp85"/>
    <property type="match status" value="1"/>
</dbReference>
<evidence type="ECO:0000256" key="2">
    <source>
        <dbReference type="ARBA" id="ARBA00023136"/>
    </source>
</evidence>
<proteinExistence type="predicted"/>
<dbReference type="GO" id="GO:0019867">
    <property type="term" value="C:outer membrane"/>
    <property type="evidence" value="ECO:0007669"/>
    <property type="project" value="InterPro"/>
</dbReference>
<organism evidence="5 6">
    <name type="scientific">Draconibacterium aestuarii</name>
    <dbReference type="NCBI Taxonomy" id="2998507"/>
    <lineage>
        <taxon>Bacteria</taxon>
        <taxon>Pseudomonadati</taxon>
        <taxon>Bacteroidota</taxon>
        <taxon>Bacteroidia</taxon>
        <taxon>Marinilabiliales</taxon>
        <taxon>Prolixibacteraceae</taxon>
        <taxon>Draconibacterium</taxon>
    </lineage>
</organism>
<feature type="signal peptide" evidence="3">
    <location>
        <begin position="1"/>
        <end position="21"/>
    </location>
</feature>
<name>A0A9X3F7N8_9BACT</name>
<dbReference type="InterPro" id="IPR000184">
    <property type="entry name" value="Bac_surfAg_D15"/>
</dbReference>
<keyword evidence="2" id="KW-0472">Membrane</keyword>
<feature type="domain" description="Bacterial surface antigen (D15)" evidence="4">
    <location>
        <begin position="204"/>
        <end position="410"/>
    </location>
</feature>
<evidence type="ECO:0000256" key="1">
    <source>
        <dbReference type="ARBA" id="ARBA00004370"/>
    </source>
</evidence>
<dbReference type="EMBL" id="JAPOHD010000029">
    <property type="protein sequence ID" value="MCY1721930.1"/>
    <property type="molecule type" value="Genomic_DNA"/>
</dbReference>
<gene>
    <name evidence="5" type="ORF">OU798_16370</name>
</gene>
<evidence type="ECO:0000313" key="5">
    <source>
        <dbReference type="EMBL" id="MCY1721930.1"/>
    </source>
</evidence>
<dbReference type="Gene3D" id="2.40.160.50">
    <property type="entry name" value="membrane protein fhac: a member of the omp85/tpsb transporter family"/>
    <property type="match status" value="1"/>
</dbReference>
<dbReference type="AlphaFoldDB" id="A0A9X3F7N8"/>
<sequence>MKKREYLFVLMVLFISFSVNAQKSEQKEKSAKKEKKLSIIPLPAIAYNPTNGWLMGVAPGASWFMGDASNTSISSGLGTLIYTSKKQFLFTAKTNVFLDDDSWNLMGDWRYFITSQPTYGLGSGPQTAKPVGNRIEFQDGLFNSPIPDEQMMDFNYLRFHETGLKRIQDSRYFVGLGYHLDIHSKIEDNFLDLDAEEPVITSHYAYQTLKGFSTEKYTLSGISFNALLDSRDNAINSYSGRYAFVNLRINPEFLGSDKSSTLLWLEYRDYLHLDPKRPRHLIGFWTYGWFVTSGDVPYLDLPAVGWDQFGRSGRAYTQGRIRGEDLVYGEVEYRFPLQKNKETFGGVVFVNTTTASNRTADINLFKYMDFAYGTGLRIMINKKSRANLSLDYAVGKHGASGFYFGINEVF</sequence>